<evidence type="ECO:0000313" key="2">
    <source>
        <dbReference type="Proteomes" id="UP000199200"/>
    </source>
</evidence>
<proteinExistence type="predicted"/>
<name>A0A1H6U8U3_9BACL</name>
<protein>
    <submittedName>
        <fullName evidence="1">Uncharacterized protein</fullName>
    </submittedName>
</protein>
<accession>A0A1H6U8U3</accession>
<dbReference type="EMBL" id="FNZF01000001">
    <property type="protein sequence ID" value="SEI87024.1"/>
    <property type="molecule type" value="Genomic_DNA"/>
</dbReference>
<keyword evidence="2" id="KW-1185">Reference proteome</keyword>
<dbReference type="STRING" id="426757.SAMN04488127_0667"/>
<sequence length="138" mass="15143">MVDVAIGKLMDVIGIRIALPGDDEVVAVFAFMNVDVTDSVQPLGLVTVDPDPVFFPVISLVDPFACFFALAPSESCSFIRPICIRKRIIGLRFMTGQRLYSMRGVLDFKKSGCLGIPFFVVPRQNGVFPASRIISRTT</sequence>
<dbReference type="Proteomes" id="UP000199200">
    <property type="component" value="Unassembled WGS sequence"/>
</dbReference>
<gene>
    <name evidence="1" type="ORF">SAMN04488127_0667</name>
</gene>
<reference evidence="2" key="1">
    <citation type="submission" date="2016-10" db="EMBL/GenBank/DDBJ databases">
        <authorList>
            <person name="Varghese N."/>
            <person name="Submissions S."/>
        </authorList>
    </citation>
    <scope>NUCLEOTIDE SEQUENCE [LARGE SCALE GENOMIC DNA]</scope>
    <source>
        <strain evidence="2">CGMCC 1.6763</strain>
    </source>
</reference>
<dbReference type="AlphaFoldDB" id="A0A1H6U8U3"/>
<organism evidence="1 2">
    <name type="scientific">Bhargavaea ginsengi</name>
    <dbReference type="NCBI Taxonomy" id="426757"/>
    <lineage>
        <taxon>Bacteria</taxon>
        <taxon>Bacillati</taxon>
        <taxon>Bacillota</taxon>
        <taxon>Bacilli</taxon>
        <taxon>Bacillales</taxon>
        <taxon>Caryophanaceae</taxon>
        <taxon>Bhargavaea</taxon>
    </lineage>
</organism>
<evidence type="ECO:0000313" key="1">
    <source>
        <dbReference type="EMBL" id="SEI87024.1"/>
    </source>
</evidence>